<sequence length="133" mass="14821">MDRRHYLATGATVLGAGLAGCFNTSDEEHARSAVDGIETELGVDLWDLEDDTFVVDFYTSRDRRADIRVVATAYAESVADGFDHDAAGWAVDEDDGEPVYSFDIDLEWAQAFNGGERSEDEYLDRIEETIENE</sequence>
<evidence type="ECO:0000259" key="1">
    <source>
        <dbReference type="Pfam" id="PF26490"/>
    </source>
</evidence>
<organism evidence="2 5">
    <name type="scientific">Natronoglomus mannanivorans</name>
    <dbReference type="NCBI Taxonomy" id="2979990"/>
    <lineage>
        <taxon>Archaea</taxon>
        <taxon>Methanobacteriati</taxon>
        <taxon>Methanobacteriota</taxon>
        <taxon>Stenosarchaea group</taxon>
        <taxon>Halobacteria</taxon>
        <taxon>Halobacteriales</taxon>
        <taxon>Natrialbaceae</taxon>
        <taxon>Natronoglomus</taxon>
    </lineage>
</organism>
<dbReference type="Pfam" id="PF26490">
    <property type="entry name" value="DUF8159"/>
    <property type="match status" value="1"/>
</dbReference>
<dbReference type="InterPro" id="IPR058473">
    <property type="entry name" value="DUF8159"/>
</dbReference>
<keyword evidence="4" id="KW-1185">Reference proteome</keyword>
<name>A0AAP3E1G2_9EURY</name>
<reference evidence="2 4" key="1">
    <citation type="submission" date="2022-09" db="EMBL/GenBank/DDBJ databases">
        <title>Enrichment on poylsaccharides allowed isolation of novel metabolic and taxonomic groups of Haloarchaea.</title>
        <authorList>
            <person name="Sorokin D.Y."/>
            <person name="Elcheninov A.G."/>
            <person name="Khizhniak T.V."/>
            <person name="Kolganova T.V."/>
            <person name="Kublanov I.V."/>
        </authorList>
    </citation>
    <scope>NUCLEOTIDE SEQUENCE</scope>
    <source>
        <strain evidence="3 4">AArc-m2/3/4</strain>
        <strain evidence="2">AArc-xg1-1</strain>
    </source>
</reference>
<dbReference type="PROSITE" id="PS51257">
    <property type="entry name" value="PROKAR_LIPOPROTEIN"/>
    <property type="match status" value="1"/>
</dbReference>
<dbReference type="Proteomes" id="UP001320972">
    <property type="component" value="Unassembled WGS sequence"/>
</dbReference>
<protein>
    <recommendedName>
        <fullName evidence="1">DUF8159 domain-containing protein</fullName>
    </recommendedName>
</protein>
<evidence type="ECO:0000313" key="3">
    <source>
        <dbReference type="EMBL" id="MCU4973643.1"/>
    </source>
</evidence>
<accession>A0AAP3E1G2</accession>
<dbReference type="RefSeq" id="WP_338002870.1">
    <property type="nucleotide sequence ID" value="NZ_JAOPKA010000003.1"/>
</dbReference>
<dbReference type="EMBL" id="JAOPKA010000003">
    <property type="protein sequence ID" value="MCU4741034.1"/>
    <property type="molecule type" value="Genomic_DNA"/>
</dbReference>
<dbReference type="EMBL" id="JAOPKB010000007">
    <property type="protein sequence ID" value="MCU4973643.1"/>
    <property type="molecule type" value="Genomic_DNA"/>
</dbReference>
<evidence type="ECO:0000313" key="4">
    <source>
        <dbReference type="Proteomes" id="UP001320972"/>
    </source>
</evidence>
<dbReference type="AlphaFoldDB" id="A0AAP3E1G2"/>
<feature type="domain" description="DUF8159" evidence="1">
    <location>
        <begin position="43"/>
        <end position="132"/>
    </location>
</feature>
<dbReference type="Proteomes" id="UP001321018">
    <property type="component" value="Unassembled WGS sequence"/>
</dbReference>
<proteinExistence type="predicted"/>
<gene>
    <name evidence="3" type="ORF">OB955_12955</name>
    <name evidence="2" type="ORF">OB960_06415</name>
</gene>
<evidence type="ECO:0000313" key="2">
    <source>
        <dbReference type="EMBL" id="MCU4741034.1"/>
    </source>
</evidence>
<comment type="caution">
    <text evidence="2">The sequence shown here is derived from an EMBL/GenBank/DDBJ whole genome shotgun (WGS) entry which is preliminary data.</text>
</comment>
<evidence type="ECO:0000313" key="5">
    <source>
        <dbReference type="Proteomes" id="UP001321018"/>
    </source>
</evidence>